<feature type="domain" description="Histidine kinase" evidence="7">
    <location>
        <begin position="571"/>
        <end position="783"/>
    </location>
</feature>
<dbReference type="CDD" id="cd00130">
    <property type="entry name" value="PAS"/>
    <property type="match status" value="3"/>
</dbReference>
<dbReference type="GO" id="GO:0016020">
    <property type="term" value="C:membrane"/>
    <property type="evidence" value="ECO:0007669"/>
    <property type="project" value="UniProtKB-SubCell"/>
</dbReference>
<dbReference type="AlphaFoldDB" id="A0A6J4LWY2"/>
<evidence type="ECO:0000259" key="8">
    <source>
        <dbReference type="PROSITE" id="PS50112"/>
    </source>
</evidence>
<evidence type="ECO:0000256" key="4">
    <source>
        <dbReference type="ARBA" id="ARBA00022777"/>
    </source>
</evidence>
<dbReference type="Pfam" id="PF08448">
    <property type="entry name" value="PAS_4"/>
    <property type="match status" value="4"/>
</dbReference>
<dbReference type="InterPro" id="IPR004358">
    <property type="entry name" value="Sig_transdc_His_kin-like_C"/>
</dbReference>
<dbReference type="SUPFAM" id="SSF47384">
    <property type="entry name" value="Homodimeric domain of signal transducing histidine kinase"/>
    <property type="match status" value="1"/>
</dbReference>
<keyword evidence="5" id="KW-0472">Membrane</keyword>
<dbReference type="GO" id="GO:0000156">
    <property type="term" value="F:phosphorelay response regulator activity"/>
    <property type="evidence" value="ECO:0007669"/>
    <property type="project" value="TreeGrafter"/>
</dbReference>
<feature type="domain" description="PAS" evidence="8">
    <location>
        <begin position="327"/>
        <end position="397"/>
    </location>
</feature>
<dbReference type="PROSITE" id="PS50109">
    <property type="entry name" value="HIS_KIN"/>
    <property type="match status" value="1"/>
</dbReference>
<dbReference type="PANTHER" id="PTHR42878:SF15">
    <property type="entry name" value="BACTERIOPHYTOCHROME"/>
    <property type="match status" value="1"/>
</dbReference>
<feature type="domain" description="PAS" evidence="8">
    <location>
        <begin position="128"/>
        <end position="179"/>
    </location>
</feature>
<proteinExistence type="predicted"/>
<dbReference type="GO" id="GO:0030295">
    <property type="term" value="F:protein kinase activator activity"/>
    <property type="evidence" value="ECO:0007669"/>
    <property type="project" value="TreeGrafter"/>
</dbReference>
<dbReference type="EC" id="2.7.13.3" evidence="2"/>
<name>A0A6J4LWY2_9SPHI</name>
<dbReference type="SMART" id="SM00091">
    <property type="entry name" value="PAS"/>
    <property type="match status" value="4"/>
</dbReference>
<evidence type="ECO:0000256" key="6">
    <source>
        <dbReference type="SAM" id="Coils"/>
    </source>
</evidence>
<dbReference type="Pfam" id="PF02518">
    <property type="entry name" value="HATPase_c"/>
    <property type="match status" value="1"/>
</dbReference>
<gene>
    <name evidence="9" type="ORF">AVDCRST_MAG56-8032</name>
</gene>
<organism evidence="9">
    <name type="scientific">uncultured Cytophagales bacterium</name>
    <dbReference type="NCBI Taxonomy" id="158755"/>
    <lineage>
        <taxon>Bacteria</taxon>
        <taxon>Pseudomonadati</taxon>
        <taxon>Bacteroidota</taxon>
        <taxon>Sphingobacteriia</taxon>
        <taxon>Sphingobacteriales</taxon>
        <taxon>environmental samples</taxon>
    </lineage>
</organism>
<dbReference type="NCBIfam" id="TIGR00229">
    <property type="entry name" value="sensory_box"/>
    <property type="match status" value="3"/>
</dbReference>
<evidence type="ECO:0000256" key="5">
    <source>
        <dbReference type="ARBA" id="ARBA00023136"/>
    </source>
</evidence>
<dbReference type="Gene3D" id="3.30.565.10">
    <property type="entry name" value="Histidine kinase-like ATPase, C-terminal domain"/>
    <property type="match status" value="1"/>
</dbReference>
<dbReference type="GO" id="GO:0000155">
    <property type="term" value="F:phosphorelay sensor kinase activity"/>
    <property type="evidence" value="ECO:0007669"/>
    <property type="project" value="InterPro"/>
</dbReference>
<dbReference type="SUPFAM" id="SSF55874">
    <property type="entry name" value="ATPase domain of HSP90 chaperone/DNA topoisomerase II/histidine kinase"/>
    <property type="match status" value="1"/>
</dbReference>
<sequence length="783" mass="87117">MSSPLHDLLIRSSPEGIVTFDTGLTVTAWNPAMEKLLGIAAPAAVGRKLNEAPLPGLLSGEAEGIFREALRGNTATTSTIHLGGDAAYDFFEITCFPLLDGNGGVAGGAASFKRIGLQPQLSKLSSRTYIQFQDVLESMADAFVALDGNWCYTYVNKKAAAIFNRTQEYLIGKHIWTEFPEGVGQPFYHAYYRAVAQRVDITLEEYYAPYDRWFENRIYPLADGLAIFFNDVTGRKKEQEALLALNRELGASQELLQAQATQITGYNQRLEETVFRRTSELEMKHQELAAAIEELTTLNEELRASNEQLAEAKGEVERLSAEALRASEQKYAELTESMQEVFVVLDAEQRYTYLNKAAERMANRPRESVYGKTPLELFGEPRGRRLENLYRRVAQTGRAATITEEFHLGNQTRYLELTAYPTAAGGNFGIARDVSARVQAEQQYRELAESIADPVVLLDRELRYLYMNTAAELAGRTPGKAVGEAALAPDGKLQAAVGRVLESGRKEVFTDEVLRGNVPRILEITLYPTKAGNVLMISRDVTEAVRAQERERELNRELVQQNEQLQQFGYITSHNIRGPVATLLGLLNLFDGAATLSEEDAVLIEGMAQTVRKLDTVIHDLNTILEYKKTINAIKEVVDLTQLAGEVRQLLAHFLEGAGATLHLDFAQVPRVFSVRSYLHSICYNLLSNAIKFRDPARPPVIRIRAWPEDGYACISFADNGLGMDLERHGHYLFGLYKRFHGQVEGKGLGLHLVKTQVEALGGTIQVQSREGEGTTFTVRLPG</sequence>
<dbReference type="InterPro" id="IPR035965">
    <property type="entry name" value="PAS-like_dom_sf"/>
</dbReference>
<evidence type="ECO:0000256" key="1">
    <source>
        <dbReference type="ARBA" id="ARBA00000085"/>
    </source>
</evidence>
<dbReference type="InterPro" id="IPR050351">
    <property type="entry name" value="BphY/WalK/GraS-like"/>
</dbReference>
<accession>A0A6J4LWY2</accession>
<keyword evidence="4" id="KW-0418">Kinase</keyword>
<keyword evidence="6" id="KW-0175">Coiled coil</keyword>
<comment type="catalytic activity">
    <reaction evidence="1">
        <text>ATP + protein L-histidine = ADP + protein N-phospho-L-histidine.</text>
        <dbReference type="EC" id="2.7.13.3"/>
    </reaction>
</comment>
<dbReference type="PROSITE" id="PS50112">
    <property type="entry name" value="PAS"/>
    <property type="match status" value="3"/>
</dbReference>
<dbReference type="InterPro" id="IPR003594">
    <property type="entry name" value="HATPase_dom"/>
</dbReference>
<evidence type="ECO:0000313" key="9">
    <source>
        <dbReference type="EMBL" id="CAA9344058.1"/>
    </source>
</evidence>
<dbReference type="EMBL" id="CADCTQ010000677">
    <property type="protein sequence ID" value="CAA9344058.1"/>
    <property type="molecule type" value="Genomic_DNA"/>
</dbReference>
<dbReference type="PRINTS" id="PR00344">
    <property type="entry name" value="BCTRLSENSOR"/>
</dbReference>
<evidence type="ECO:0000259" key="7">
    <source>
        <dbReference type="PROSITE" id="PS50109"/>
    </source>
</evidence>
<dbReference type="SUPFAM" id="SSF55785">
    <property type="entry name" value="PYP-like sensor domain (PAS domain)"/>
    <property type="match status" value="4"/>
</dbReference>
<dbReference type="InterPro" id="IPR013656">
    <property type="entry name" value="PAS_4"/>
</dbReference>
<evidence type="ECO:0000256" key="2">
    <source>
        <dbReference type="ARBA" id="ARBA00012438"/>
    </source>
</evidence>
<keyword evidence="3" id="KW-0808">Transferase</keyword>
<dbReference type="InterPro" id="IPR036097">
    <property type="entry name" value="HisK_dim/P_sf"/>
</dbReference>
<dbReference type="SMART" id="SM00387">
    <property type="entry name" value="HATPase_c"/>
    <property type="match status" value="1"/>
</dbReference>
<dbReference type="Gene3D" id="1.10.287.130">
    <property type="match status" value="1"/>
</dbReference>
<dbReference type="InterPro" id="IPR005467">
    <property type="entry name" value="His_kinase_dom"/>
</dbReference>
<dbReference type="Gene3D" id="3.30.450.20">
    <property type="entry name" value="PAS domain"/>
    <property type="match status" value="4"/>
</dbReference>
<protein>
    <recommendedName>
        <fullName evidence="2">histidine kinase</fullName>
        <ecNumber evidence="2">2.7.13.3</ecNumber>
    </recommendedName>
</protein>
<evidence type="ECO:0000256" key="3">
    <source>
        <dbReference type="ARBA" id="ARBA00022679"/>
    </source>
</evidence>
<feature type="domain" description="PAS" evidence="8">
    <location>
        <begin position="9"/>
        <end position="49"/>
    </location>
</feature>
<reference evidence="9" key="1">
    <citation type="submission" date="2020-02" db="EMBL/GenBank/DDBJ databases">
        <authorList>
            <person name="Meier V. D."/>
        </authorList>
    </citation>
    <scope>NUCLEOTIDE SEQUENCE</scope>
    <source>
        <strain evidence="9">AVDCRST_MAG56</strain>
    </source>
</reference>
<feature type="coiled-coil region" evidence="6">
    <location>
        <begin position="281"/>
        <end position="329"/>
    </location>
</feature>
<dbReference type="InterPro" id="IPR036890">
    <property type="entry name" value="HATPase_C_sf"/>
</dbReference>
<dbReference type="PANTHER" id="PTHR42878">
    <property type="entry name" value="TWO-COMPONENT HISTIDINE KINASE"/>
    <property type="match status" value="1"/>
</dbReference>
<dbReference type="InterPro" id="IPR000014">
    <property type="entry name" value="PAS"/>
</dbReference>
<dbReference type="GO" id="GO:0007234">
    <property type="term" value="P:osmosensory signaling via phosphorelay pathway"/>
    <property type="evidence" value="ECO:0007669"/>
    <property type="project" value="TreeGrafter"/>
</dbReference>